<dbReference type="PROSITE" id="PS50191">
    <property type="entry name" value="CRAL_TRIO"/>
    <property type="match status" value="1"/>
</dbReference>
<evidence type="ECO:0000259" key="3">
    <source>
        <dbReference type="PROSITE" id="PS50238"/>
    </source>
</evidence>
<dbReference type="Proteomes" id="UP001211907">
    <property type="component" value="Unassembled WGS sequence"/>
</dbReference>
<dbReference type="GO" id="GO:0005737">
    <property type="term" value="C:cytoplasm"/>
    <property type="evidence" value="ECO:0007669"/>
    <property type="project" value="TreeGrafter"/>
</dbReference>
<dbReference type="Pfam" id="PF00620">
    <property type="entry name" value="RhoGAP"/>
    <property type="match status" value="1"/>
</dbReference>
<gene>
    <name evidence="4" type="ORF">HK100_003906</name>
</gene>
<feature type="domain" description="CRAL-TRIO" evidence="2">
    <location>
        <begin position="28"/>
        <end position="186"/>
    </location>
</feature>
<dbReference type="PANTHER" id="PTHR45808:SF2">
    <property type="entry name" value="RHO GTPASE-ACTIVATING PROTEIN 68F"/>
    <property type="match status" value="1"/>
</dbReference>
<dbReference type="CDD" id="cd00159">
    <property type="entry name" value="RhoGAP"/>
    <property type="match status" value="1"/>
</dbReference>
<protein>
    <recommendedName>
        <fullName evidence="6">Rho GTPase activation protein</fullName>
    </recommendedName>
</protein>
<accession>A0AAD5SWF1</accession>
<dbReference type="AlphaFoldDB" id="A0AAD5SWF1"/>
<dbReference type="InterPro" id="IPR000198">
    <property type="entry name" value="RhoGAP_dom"/>
</dbReference>
<evidence type="ECO:0000256" key="1">
    <source>
        <dbReference type="SAM" id="MobiDB-lite"/>
    </source>
</evidence>
<dbReference type="Gene3D" id="3.40.525.10">
    <property type="entry name" value="CRAL-TRIO lipid binding domain"/>
    <property type="match status" value="1"/>
</dbReference>
<dbReference type="InterPro" id="IPR008936">
    <property type="entry name" value="Rho_GTPase_activation_prot"/>
</dbReference>
<dbReference type="GO" id="GO:0005096">
    <property type="term" value="F:GTPase activator activity"/>
    <property type="evidence" value="ECO:0007669"/>
    <property type="project" value="TreeGrafter"/>
</dbReference>
<dbReference type="SMART" id="SM00324">
    <property type="entry name" value="RhoGAP"/>
    <property type="match status" value="1"/>
</dbReference>
<dbReference type="GO" id="GO:0007264">
    <property type="term" value="P:small GTPase-mediated signal transduction"/>
    <property type="evidence" value="ECO:0007669"/>
    <property type="project" value="TreeGrafter"/>
</dbReference>
<reference evidence="4" key="1">
    <citation type="submission" date="2020-05" db="EMBL/GenBank/DDBJ databases">
        <title>Phylogenomic resolution of chytrid fungi.</title>
        <authorList>
            <person name="Stajich J.E."/>
            <person name="Amses K."/>
            <person name="Simmons R."/>
            <person name="Seto K."/>
            <person name="Myers J."/>
            <person name="Bonds A."/>
            <person name="Quandt C.A."/>
            <person name="Barry K."/>
            <person name="Liu P."/>
            <person name="Grigoriev I."/>
            <person name="Longcore J.E."/>
            <person name="James T.Y."/>
        </authorList>
    </citation>
    <scope>NUCLEOTIDE SEQUENCE</scope>
    <source>
        <strain evidence="4">JEL0513</strain>
    </source>
</reference>
<dbReference type="PANTHER" id="PTHR45808">
    <property type="entry name" value="RHO GTPASE-ACTIVATING PROTEIN 68F"/>
    <property type="match status" value="1"/>
</dbReference>
<name>A0AAD5SWF1_9FUNG</name>
<dbReference type="CDD" id="cd00170">
    <property type="entry name" value="SEC14"/>
    <property type="match status" value="1"/>
</dbReference>
<organism evidence="4 5">
    <name type="scientific">Physocladia obscura</name>
    <dbReference type="NCBI Taxonomy" id="109957"/>
    <lineage>
        <taxon>Eukaryota</taxon>
        <taxon>Fungi</taxon>
        <taxon>Fungi incertae sedis</taxon>
        <taxon>Chytridiomycota</taxon>
        <taxon>Chytridiomycota incertae sedis</taxon>
        <taxon>Chytridiomycetes</taxon>
        <taxon>Chytridiales</taxon>
        <taxon>Chytriomycetaceae</taxon>
        <taxon>Physocladia</taxon>
    </lineage>
</organism>
<sequence>MTSTGNISTNLHRDNTDRNSIGSKSRTVNPILASLVNSHLLIDAGVDSESRSILVLVSCFLPDPNVTNYDDLLQLSIDEMGRTAQVEHGYVLVAFSSGSRYRPSMAWVMKAYKQLERKFRKNLKKLYIVHPSPWLKLMMQVMGPVVSPKFRHKIEWVHNIAVLEQFLPVENIKIPEIVLDIDKKQPNLQSRPSTAGSLISSLASWVLNTTGINSVLPVIANDHFGVSLDVLMGLQGEKGIPTVVDDCIRFILLQGLICSFDIYFRDLNLKCLEGLETEGLFRVSPGLHNVIALREKYNLNEEDISIEAFGGVHSACGLLKLFFRDLPRPIFEGDMYDSIRVIQTFNELDQTAHQIVYARNALLHILPMNSFILLRSLFHLLRIIHESRETTLMNAGNLAIVWSPNFVKGANPMVDLGMCAVGANGGGIGTLVKLCIEHWDEVFSEPISVYDSITEDNIGVFKFQDENNDASVEDFFHALPHPLPAPDVPPIEVVTETAGTTTIDDFEEQRHHRNLVDQDNSANLNNECNDTLKFGTEKLAKSYDALKSGESDDELICLTGVVASSDDSHIAAIPVSRARSPTRRSPSRGGANRNTIVAENHSTIARFGGGLSQNTLSEASRLGVDDGGISRRKSIQRD</sequence>
<feature type="compositionally biased region" description="Polar residues" evidence="1">
    <location>
        <begin position="1"/>
        <end position="10"/>
    </location>
</feature>
<feature type="region of interest" description="Disordered" evidence="1">
    <location>
        <begin position="1"/>
        <end position="23"/>
    </location>
</feature>
<evidence type="ECO:0000313" key="5">
    <source>
        <dbReference type="Proteomes" id="UP001211907"/>
    </source>
</evidence>
<dbReference type="InterPro" id="IPR001251">
    <property type="entry name" value="CRAL-TRIO_dom"/>
</dbReference>
<comment type="caution">
    <text evidence="4">The sequence shown here is derived from an EMBL/GenBank/DDBJ whole genome shotgun (WGS) entry which is preliminary data.</text>
</comment>
<dbReference type="SUPFAM" id="SSF52087">
    <property type="entry name" value="CRAL/TRIO domain"/>
    <property type="match status" value="1"/>
</dbReference>
<dbReference type="InterPro" id="IPR036865">
    <property type="entry name" value="CRAL-TRIO_dom_sf"/>
</dbReference>
<dbReference type="Gene3D" id="1.10.555.10">
    <property type="entry name" value="Rho GTPase activation protein"/>
    <property type="match status" value="1"/>
</dbReference>
<evidence type="ECO:0000259" key="2">
    <source>
        <dbReference type="PROSITE" id="PS50191"/>
    </source>
</evidence>
<feature type="domain" description="Rho-GAP" evidence="3">
    <location>
        <begin position="226"/>
        <end position="443"/>
    </location>
</feature>
<dbReference type="PROSITE" id="PS50238">
    <property type="entry name" value="RHOGAP"/>
    <property type="match status" value="1"/>
</dbReference>
<keyword evidence="5" id="KW-1185">Reference proteome</keyword>
<evidence type="ECO:0008006" key="6">
    <source>
        <dbReference type="Google" id="ProtNLM"/>
    </source>
</evidence>
<dbReference type="SUPFAM" id="SSF48350">
    <property type="entry name" value="GTPase activation domain, GAP"/>
    <property type="match status" value="1"/>
</dbReference>
<evidence type="ECO:0000313" key="4">
    <source>
        <dbReference type="EMBL" id="KAJ3105358.1"/>
    </source>
</evidence>
<dbReference type="Pfam" id="PF13716">
    <property type="entry name" value="CRAL_TRIO_2"/>
    <property type="match status" value="1"/>
</dbReference>
<dbReference type="EMBL" id="JADGJH010002006">
    <property type="protein sequence ID" value="KAJ3105358.1"/>
    <property type="molecule type" value="Genomic_DNA"/>
</dbReference>
<proteinExistence type="predicted"/>